<dbReference type="InParanoid" id="C0NLX8"/>
<evidence type="ECO:0000313" key="1">
    <source>
        <dbReference type="EMBL" id="EEH07629.1"/>
    </source>
</evidence>
<reference evidence="1" key="1">
    <citation type="submission" date="2009-02" db="EMBL/GenBank/DDBJ databases">
        <title>The Genome Sequence of Ajellomyces capsulatus strain G186AR.</title>
        <authorList>
            <consortium name="The Broad Institute Genome Sequencing Platform"/>
            <person name="Champion M."/>
            <person name="Cuomo C."/>
            <person name="Ma L.-J."/>
            <person name="Henn M.R."/>
            <person name="Sil A."/>
            <person name="Goldman B."/>
            <person name="Young S.K."/>
            <person name="Kodira C.D."/>
            <person name="Zeng Q."/>
            <person name="Koehrsen M."/>
            <person name="Alvarado L."/>
            <person name="Berlin A."/>
            <person name="Borenstein D."/>
            <person name="Chen Z."/>
            <person name="Engels R."/>
            <person name="Freedman E."/>
            <person name="Gellesch M."/>
            <person name="Goldberg J."/>
            <person name="Griggs A."/>
            <person name="Gujja S."/>
            <person name="Heiman D."/>
            <person name="Hepburn T."/>
            <person name="Howarth C."/>
            <person name="Jen D."/>
            <person name="Larson L."/>
            <person name="Lewis B."/>
            <person name="Mehta T."/>
            <person name="Park D."/>
            <person name="Pearson M."/>
            <person name="Roberts A."/>
            <person name="Saif S."/>
            <person name="Shea T."/>
            <person name="Shenoy N."/>
            <person name="Sisk P."/>
            <person name="Stolte C."/>
            <person name="Sykes S."/>
            <person name="Walk T."/>
            <person name="White J."/>
            <person name="Yandava C."/>
            <person name="Klein B."/>
            <person name="McEwen J.G."/>
            <person name="Puccia R."/>
            <person name="Goldman G.H."/>
            <person name="Felipe M.S."/>
            <person name="Nino-Vega G."/>
            <person name="San-Blas G."/>
            <person name="Taylor J."/>
            <person name="Mendoza L."/>
            <person name="Galagan J."/>
            <person name="Nusbaum C."/>
            <person name="Birren B."/>
        </authorList>
    </citation>
    <scope>NUCLEOTIDE SEQUENCE</scope>
    <source>
        <strain evidence="1">G186AR</strain>
    </source>
</reference>
<dbReference type="AlphaFoldDB" id="C0NLX8"/>
<name>C0NLX8_AJECG</name>
<evidence type="ECO:0000313" key="2">
    <source>
        <dbReference type="Proteomes" id="UP000001631"/>
    </source>
</evidence>
<organism evidence="1 2">
    <name type="scientific">Ajellomyces capsulatus (strain G186AR / H82 / ATCC MYA-2454 / RMSCC 2432)</name>
    <name type="common">Darling's disease fungus</name>
    <name type="synonym">Histoplasma capsulatum</name>
    <dbReference type="NCBI Taxonomy" id="447093"/>
    <lineage>
        <taxon>Eukaryota</taxon>
        <taxon>Fungi</taxon>
        <taxon>Dikarya</taxon>
        <taxon>Ascomycota</taxon>
        <taxon>Pezizomycotina</taxon>
        <taxon>Eurotiomycetes</taxon>
        <taxon>Eurotiomycetidae</taxon>
        <taxon>Onygenales</taxon>
        <taxon>Ajellomycetaceae</taxon>
        <taxon>Histoplasma</taxon>
    </lineage>
</organism>
<dbReference type="EMBL" id="GG663367">
    <property type="protein sequence ID" value="EEH07629.1"/>
    <property type="molecule type" value="Genomic_DNA"/>
</dbReference>
<accession>C0NLX8</accession>
<keyword evidence="2" id="KW-1185">Reference proteome</keyword>
<dbReference type="RefSeq" id="XP_045288110.1">
    <property type="nucleotide sequence ID" value="XM_045431557.1"/>
</dbReference>
<dbReference type="GeneID" id="69037524"/>
<sequence>MRVGLDEFHIYQPSELQPTIILCVSLPVSDTVVQCNRSSSKQATKSSQIHKNLPGRPPNPVFLKELGFGSNEDADLISDGRWKIQTIKKILRRWAPGSGDILSVPHFLGLQQGMVYNYRFKNCHERIEEIESRYPISKKISCRTTAIDSIAAGMGKTICFGH</sequence>
<dbReference type="HOGENOM" id="CLU_138636_0_0_1"/>
<gene>
    <name evidence="1" type="ORF">HCBG_04508</name>
</gene>
<protein>
    <submittedName>
        <fullName evidence="1">Uncharacterized protein</fullName>
    </submittedName>
</protein>
<dbReference type="Proteomes" id="UP000001631">
    <property type="component" value="Unassembled WGS sequence"/>
</dbReference>
<proteinExistence type="predicted"/>